<dbReference type="EMBL" id="DYVX01000072">
    <property type="protein sequence ID" value="HJF92461.1"/>
    <property type="molecule type" value="Genomic_DNA"/>
</dbReference>
<accession>A0A921HX12</accession>
<sequence>MVSFVLSIIPPFFLKHTHSKNRKKYSKNKNNVFRLFTSHAGKRIAFPPAASGEASPRQPEEGELEA</sequence>
<evidence type="ECO:0000256" key="1">
    <source>
        <dbReference type="SAM" id="MobiDB-lite"/>
    </source>
</evidence>
<comment type="caution">
    <text evidence="2">The sequence shown here is derived from an EMBL/GenBank/DDBJ whole genome shotgun (WGS) entry which is preliminary data.</text>
</comment>
<dbReference type="AlphaFoldDB" id="A0A921HX12"/>
<organism evidence="2 3">
    <name type="scientific">Mediterranea massiliensis</name>
    <dbReference type="NCBI Taxonomy" id="1841865"/>
    <lineage>
        <taxon>Bacteria</taxon>
        <taxon>Pseudomonadati</taxon>
        <taxon>Bacteroidota</taxon>
        <taxon>Bacteroidia</taxon>
        <taxon>Bacteroidales</taxon>
        <taxon>Bacteroidaceae</taxon>
        <taxon>Mediterranea</taxon>
    </lineage>
</organism>
<gene>
    <name evidence="2" type="ORF">K8W02_08775</name>
</gene>
<reference evidence="2" key="1">
    <citation type="journal article" date="2021" name="PeerJ">
        <title>Extensive microbial diversity within the chicken gut microbiome revealed by metagenomics and culture.</title>
        <authorList>
            <person name="Gilroy R."/>
            <person name="Ravi A."/>
            <person name="Getino M."/>
            <person name="Pursley I."/>
            <person name="Horton D.L."/>
            <person name="Alikhan N.F."/>
            <person name="Baker D."/>
            <person name="Gharbi K."/>
            <person name="Hall N."/>
            <person name="Watson M."/>
            <person name="Adriaenssens E.M."/>
            <person name="Foster-Nyarko E."/>
            <person name="Jarju S."/>
            <person name="Secka A."/>
            <person name="Antonio M."/>
            <person name="Oren A."/>
            <person name="Chaudhuri R.R."/>
            <person name="La Ragione R."/>
            <person name="Hildebrand F."/>
            <person name="Pallen M.J."/>
        </authorList>
    </citation>
    <scope>NUCLEOTIDE SEQUENCE</scope>
    <source>
        <strain evidence="2">CHK55-1828</strain>
    </source>
</reference>
<evidence type="ECO:0000313" key="3">
    <source>
        <dbReference type="Proteomes" id="UP000717835"/>
    </source>
</evidence>
<proteinExistence type="predicted"/>
<dbReference type="Proteomes" id="UP000717835">
    <property type="component" value="Unassembled WGS sequence"/>
</dbReference>
<feature type="region of interest" description="Disordered" evidence="1">
    <location>
        <begin position="46"/>
        <end position="66"/>
    </location>
</feature>
<reference evidence="2" key="2">
    <citation type="submission" date="2021-09" db="EMBL/GenBank/DDBJ databases">
        <authorList>
            <person name="Gilroy R."/>
        </authorList>
    </citation>
    <scope>NUCLEOTIDE SEQUENCE</scope>
    <source>
        <strain evidence="2">CHK55-1828</strain>
    </source>
</reference>
<name>A0A921HX12_9BACT</name>
<dbReference type="RefSeq" id="WP_139247622.1">
    <property type="nucleotide sequence ID" value="NZ_CALUIP010000002.1"/>
</dbReference>
<evidence type="ECO:0000313" key="2">
    <source>
        <dbReference type="EMBL" id="HJF92461.1"/>
    </source>
</evidence>
<protein>
    <submittedName>
        <fullName evidence="2">Uncharacterized protein</fullName>
    </submittedName>
</protein>